<dbReference type="EMBL" id="FNQN01000001">
    <property type="protein sequence ID" value="SDZ84141.1"/>
    <property type="molecule type" value="Genomic_DNA"/>
</dbReference>
<keyword evidence="6 12" id="KW-0067">ATP-binding</keyword>
<dbReference type="Pfam" id="PF00587">
    <property type="entry name" value="tRNA-synt_2b"/>
    <property type="match status" value="1"/>
</dbReference>
<dbReference type="InterPro" id="IPR004500">
    <property type="entry name" value="Pro-tRNA-synth_IIa_bac-type"/>
</dbReference>
<dbReference type="FunFam" id="3.30.930.10:FF:000065">
    <property type="entry name" value="Proline--tRNA ligase"/>
    <property type="match status" value="1"/>
</dbReference>
<keyword evidence="3 12" id="KW-0963">Cytoplasm</keyword>
<evidence type="ECO:0000256" key="1">
    <source>
        <dbReference type="ARBA" id="ARBA00004496"/>
    </source>
</evidence>
<dbReference type="InterPro" id="IPR023717">
    <property type="entry name" value="Pro-tRNA-Synthase_IIa_type1"/>
</dbReference>
<evidence type="ECO:0000259" key="13">
    <source>
        <dbReference type="PROSITE" id="PS50862"/>
    </source>
</evidence>
<comment type="domain">
    <text evidence="12">Consists of three domains: the N-terminal catalytic domain, the editing domain and the C-terminal anticodon-binding domain.</text>
</comment>
<keyword evidence="7 12" id="KW-0648">Protein biosynthesis</keyword>
<dbReference type="PANTHER" id="PTHR42753:SF2">
    <property type="entry name" value="PROLINE--TRNA LIGASE"/>
    <property type="match status" value="1"/>
</dbReference>
<evidence type="ECO:0000256" key="6">
    <source>
        <dbReference type="ARBA" id="ARBA00022840"/>
    </source>
</evidence>
<comment type="subunit">
    <text evidence="2 12">Homodimer.</text>
</comment>
<dbReference type="Pfam" id="PF03129">
    <property type="entry name" value="HGTP_anticodon"/>
    <property type="match status" value="1"/>
</dbReference>
<evidence type="ECO:0000313" key="15">
    <source>
        <dbReference type="Proteomes" id="UP000199409"/>
    </source>
</evidence>
<dbReference type="InterPro" id="IPR002314">
    <property type="entry name" value="aa-tRNA-synt_IIb"/>
</dbReference>
<dbReference type="CDD" id="cd00861">
    <property type="entry name" value="ProRS_anticodon_short"/>
    <property type="match status" value="1"/>
</dbReference>
<keyword evidence="15" id="KW-1185">Reference proteome</keyword>
<dbReference type="CDD" id="cd04334">
    <property type="entry name" value="ProRS-INS"/>
    <property type="match status" value="1"/>
</dbReference>
<dbReference type="InterPro" id="IPR036621">
    <property type="entry name" value="Anticodon-bd_dom_sf"/>
</dbReference>
<dbReference type="InterPro" id="IPR044140">
    <property type="entry name" value="ProRS_anticodon_short"/>
</dbReference>
<comment type="subcellular location">
    <subcellularLocation>
        <location evidence="1 12">Cytoplasm</location>
    </subcellularLocation>
</comment>
<dbReference type="InterPro" id="IPR045864">
    <property type="entry name" value="aa-tRNA-synth_II/BPL/LPL"/>
</dbReference>
<dbReference type="InterPro" id="IPR033730">
    <property type="entry name" value="ProRS_core_prok"/>
</dbReference>
<dbReference type="Gene3D" id="3.40.50.800">
    <property type="entry name" value="Anticodon-binding domain"/>
    <property type="match status" value="1"/>
</dbReference>
<dbReference type="PANTHER" id="PTHR42753">
    <property type="entry name" value="MITOCHONDRIAL RIBOSOME PROTEIN L39/PROLYL-TRNA LIGASE FAMILY MEMBER"/>
    <property type="match status" value="1"/>
</dbReference>
<dbReference type="Pfam" id="PF04073">
    <property type="entry name" value="tRNA_edit"/>
    <property type="match status" value="1"/>
</dbReference>
<accession>A0A1H3WBD7</accession>
<feature type="domain" description="Aminoacyl-transfer RNA synthetases class-II family profile" evidence="13">
    <location>
        <begin position="33"/>
        <end position="465"/>
    </location>
</feature>
<protein>
    <recommendedName>
        <fullName evidence="12">Proline--tRNA ligase</fullName>
        <ecNumber evidence="12">6.1.1.15</ecNumber>
    </recommendedName>
    <alternativeName>
        <fullName evidence="12">Prolyl-tRNA synthetase</fullName>
        <shortName evidence="12">ProRS</shortName>
    </alternativeName>
</protein>
<name>A0A1H3WBD7_9BACT</name>
<dbReference type="SUPFAM" id="SSF55826">
    <property type="entry name" value="YbaK/ProRS associated domain"/>
    <property type="match status" value="1"/>
</dbReference>
<dbReference type="AlphaFoldDB" id="A0A1H3WBD7"/>
<evidence type="ECO:0000313" key="14">
    <source>
        <dbReference type="EMBL" id="SDZ84141.1"/>
    </source>
</evidence>
<evidence type="ECO:0000256" key="2">
    <source>
        <dbReference type="ARBA" id="ARBA00011738"/>
    </source>
</evidence>
<keyword evidence="8 12" id="KW-0030">Aminoacyl-tRNA synthetase</keyword>
<gene>
    <name evidence="12" type="primary">proS</name>
    <name evidence="14" type="ORF">SAMN05660420_00569</name>
</gene>
<dbReference type="InterPro" id="IPR004154">
    <property type="entry name" value="Anticodon-bd"/>
</dbReference>
<dbReference type="InterPro" id="IPR036754">
    <property type="entry name" value="YbaK/aa-tRNA-synt-asso_dom_sf"/>
</dbReference>
<evidence type="ECO:0000256" key="7">
    <source>
        <dbReference type="ARBA" id="ARBA00022917"/>
    </source>
</evidence>
<dbReference type="Gene3D" id="3.30.930.10">
    <property type="entry name" value="Bira Bifunctional Protein, Domain 2"/>
    <property type="match status" value="2"/>
</dbReference>
<keyword evidence="5 12" id="KW-0547">Nucleotide-binding</keyword>
<evidence type="ECO:0000256" key="9">
    <source>
        <dbReference type="ARBA" id="ARBA00047671"/>
    </source>
</evidence>
<dbReference type="GO" id="GO:0006433">
    <property type="term" value="P:prolyl-tRNA aminoacylation"/>
    <property type="evidence" value="ECO:0007669"/>
    <property type="project" value="UniProtKB-UniRule"/>
</dbReference>
<dbReference type="GO" id="GO:0005829">
    <property type="term" value="C:cytosol"/>
    <property type="evidence" value="ECO:0007669"/>
    <property type="project" value="TreeGrafter"/>
</dbReference>
<dbReference type="InterPro" id="IPR007214">
    <property type="entry name" value="YbaK/aa-tRNA-synth-assoc-dom"/>
</dbReference>
<dbReference type="InterPro" id="IPR006195">
    <property type="entry name" value="aa-tRNA-synth_II"/>
</dbReference>
<dbReference type="CDD" id="cd00779">
    <property type="entry name" value="ProRS_core_prok"/>
    <property type="match status" value="1"/>
</dbReference>
<evidence type="ECO:0000256" key="11">
    <source>
        <dbReference type="ARBA" id="ARBA00060755"/>
    </source>
</evidence>
<evidence type="ECO:0000256" key="4">
    <source>
        <dbReference type="ARBA" id="ARBA00022598"/>
    </source>
</evidence>
<dbReference type="NCBIfam" id="NF006625">
    <property type="entry name" value="PRK09194.1"/>
    <property type="match status" value="1"/>
</dbReference>
<keyword evidence="4 12" id="KW-0436">Ligase</keyword>
<comment type="function">
    <text evidence="10 12">Catalyzes the attachment of proline to tRNA(Pro) in a two-step reaction: proline is first activated by ATP to form Pro-AMP and then transferred to the acceptor end of tRNA(Pro). As ProRS can inadvertently accommodate and process non-cognate amino acids such as alanine and cysteine, to avoid such errors it has two additional distinct editing activities against alanine. One activity is designated as 'pretransfer' editing and involves the tRNA(Pro)-independent hydrolysis of activated Ala-AMP. The other activity is designated 'posttransfer' editing and involves deacylation of mischarged Ala-tRNA(Pro). The misacylated Cys-tRNA(Pro) is not edited by ProRS.</text>
</comment>
<evidence type="ECO:0000256" key="3">
    <source>
        <dbReference type="ARBA" id="ARBA00022490"/>
    </source>
</evidence>
<dbReference type="PRINTS" id="PR01046">
    <property type="entry name" value="TRNASYNTHPRO"/>
</dbReference>
<dbReference type="Proteomes" id="UP000199409">
    <property type="component" value="Unassembled WGS sequence"/>
</dbReference>
<dbReference type="STRING" id="37625.SAMN05660420_00569"/>
<organism evidence="14 15">
    <name type="scientific">Desulfuromusa kysingii</name>
    <dbReference type="NCBI Taxonomy" id="37625"/>
    <lineage>
        <taxon>Bacteria</taxon>
        <taxon>Pseudomonadati</taxon>
        <taxon>Thermodesulfobacteriota</taxon>
        <taxon>Desulfuromonadia</taxon>
        <taxon>Desulfuromonadales</taxon>
        <taxon>Geopsychrobacteraceae</taxon>
        <taxon>Desulfuromusa</taxon>
    </lineage>
</organism>
<dbReference type="SUPFAM" id="SSF52954">
    <property type="entry name" value="Class II aaRS ABD-related"/>
    <property type="match status" value="1"/>
</dbReference>
<dbReference type="PIRSF" id="PIRSF001535">
    <property type="entry name" value="ProRS_1"/>
    <property type="match status" value="1"/>
</dbReference>
<proteinExistence type="inferred from homology"/>
<dbReference type="GO" id="GO:0004827">
    <property type="term" value="F:proline-tRNA ligase activity"/>
    <property type="evidence" value="ECO:0007669"/>
    <property type="project" value="UniProtKB-UniRule"/>
</dbReference>
<evidence type="ECO:0000256" key="12">
    <source>
        <dbReference type="HAMAP-Rule" id="MF_01569"/>
    </source>
</evidence>
<comment type="similarity">
    <text evidence="11 12">Belongs to the class-II aminoacyl-tRNA synthetase family. ProS type 1 subfamily.</text>
</comment>
<evidence type="ECO:0000256" key="8">
    <source>
        <dbReference type="ARBA" id="ARBA00023146"/>
    </source>
</evidence>
<dbReference type="EC" id="6.1.1.15" evidence="12"/>
<reference evidence="14 15" key="1">
    <citation type="submission" date="2016-10" db="EMBL/GenBank/DDBJ databases">
        <authorList>
            <person name="de Groot N.N."/>
        </authorList>
    </citation>
    <scope>NUCLEOTIDE SEQUENCE [LARGE SCALE GENOMIC DNA]</scope>
    <source>
        <strain evidence="14 15">DSM 7343</strain>
    </source>
</reference>
<dbReference type="NCBIfam" id="TIGR00409">
    <property type="entry name" value="proS_fam_II"/>
    <property type="match status" value="1"/>
</dbReference>
<evidence type="ECO:0000256" key="5">
    <source>
        <dbReference type="ARBA" id="ARBA00022741"/>
    </source>
</evidence>
<sequence>MRYSQYLLPTLKETPAEAEVISHQLMLRAGMIRKVAAGIYSYLPFGLRSLRKMEQIIREEMNRAGAIECLMPMANPAELWQESGRWEKYGKELLRFKDRKSADFCMGPTHEEVITDIIRNTVNSYKQLPLNLYQIQTKFRDEIRPRFGLMRGREFIMKDAYSFDLEDSGADTSYQKMYQAYRNIFNRCGLKYRSVEADSGAIGGNFSHEFMVLAESGEDGIVSCDSCEYAANVEKAELIYADSVPPVATQEVQKVDTPGQKTIEDVARFLQVNPQQIVKTLIVQTSNDEVLAVLLRGDRELNPIKLANLLGVDWVLMAEEEVVQEATGAPTGFAGPIGLSIRVVADAEVKTMADFVIGGNAVDVHVVGANHGRDFEVSQFADIRQAVAGDPCPRCKEGKFESWRGIEVGHIFKLGIRYSEAMNATVLDAQGQAQPLVMGCYGIGVGRTVAAAIEQNHDENGIILPMPLAPFQVLVTLLNPKDDQVREAAEKLYQQLLDLNIEVLLDDRDERPGIKFKDADLIGIPLRVTVGARSLKEGNVELKVRESGAVTMVSVDEIVVQLQQLVAQGLAFTLEK</sequence>
<dbReference type="InterPro" id="IPR050062">
    <property type="entry name" value="Pro-tRNA_synthetase"/>
</dbReference>
<dbReference type="HAMAP" id="MF_01569">
    <property type="entry name" value="Pro_tRNA_synth_type1"/>
    <property type="match status" value="1"/>
</dbReference>
<dbReference type="GO" id="GO:0002161">
    <property type="term" value="F:aminoacyl-tRNA deacylase activity"/>
    <property type="evidence" value="ECO:0007669"/>
    <property type="project" value="InterPro"/>
</dbReference>
<comment type="catalytic activity">
    <reaction evidence="9 12">
        <text>tRNA(Pro) + L-proline + ATP = L-prolyl-tRNA(Pro) + AMP + diphosphate</text>
        <dbReference type="Rhea" id="RHEA:14305"/>
        <dbReference type="Rhea" id="RHEA-COMP:9700"/>
        <dbReference type="Rhea" id="RHEA-COMP:9702"/>
        <dbReference type="ChEBI" id="CHEBI:30616"/>
        <dbReference type="ChEBI" id="CHEBI:33019"/>
        <dbReference type="ChEBI" id="CHEBI:60039"/>
        <dbReference type="ChEBI" id="CHEBI:78442"/>
        <dbReference type="ChEBI" id="CHEBI:78532"/>
        <dbReference type="ChEBI" id="CHEBI:456215"/>
        <dbReference type="EC" id="6.1.1.15"/>
    </reaction>
</comment>
<dbReference type="PROSITE" id="PS50862">
    <property type="entry name" value="AA_TRNA_LIGASE_II"/>
    <property type="match status" value="1"/>
</dbReference>
<evidence type="ECO:0000256" key="10">
    <source>
        <dbReference type="ARBA" id="ARBA00053664"/>
    </source>
</evidence>
<dbReference type="GO" id="GO:0005524">
    <property type="term" value="F:ATP binding"/>
    <property type="evidence" value="ECO:0007669"/>
    <property type="project" value="UniProtKB-UniRule"/>
</dbReference>
<dbReference type="RefSeq" id="WP_092344492.1">
    <property type="nucleotide sequence ID" value="NZ_FNQN01000001.1"/>
</dbReference>
<dbReference type="InterPro" id="IPR002316">
    <property type="entry name" value="Pro-tRNA-ligase_IIa"/>
</dbReference>
<dbReference type="OrthoDB" id="9809052at2"/>
<dbReference type="SUPFAM" id="SSF55681">
    <property type="entry name" value="Class II aaRS and biotin synthetases"/>
    <property type="match status" value="1"/>
</dbReference>
<dbReference type="FunFam" id="3.30.930.10:FF:000043">
    <property type="entry name" value="Proline--tRNA ligase"/>
    <property type="match status" value="1"/>
</dbReference>